<keyword evidence="2" id="KW-1185">Reference proteome</keyword>
<dbReference type="Proteomes" id="UP000247689">
    <property type="component" value="Unassembled WGS sequence"/>
</dbReference>
<evidence type="ECO:0000313" key="2">
    <source>
        <dbReference type="Proteomes" id="UP000247689"/>
    </source>
</evidence>
<dbReference type="EMBL" id="QICH01000102">
    <property type="protein sequence ID" value="PXF62274.1"/>
    <property type="molecule type" value="Genomic_DNA"/>
</dbReference>
<proteinExistence type="predicted"/>
<reference evidence="1 2" key="1">
    <citation type="submission" date="2018-05" db="EMBL/GenBank/DDBJ databases">
        <title>Kangiella spongicola genome sequence.</title>
        <authorList>
            <person name="Maclea K.S."/>
            <person name="Goen A.E."/>
            <person name="Kelley C."/>
            <person name="Underriner A."/>
            <person name="Silverwood T."/>
            <person name="Trachtenberg A.M."/>
        </authorList>
    </citation>
    <scope>NUCLEOTIDE SEQUENCE [LARGE SCALE GENOMIC DNA]</scope>
    <source>
        <strain evidence="1 2">ATCC BAA-2076</strain>
    </source>
</reference>
<accession>A0A318D533</accession>
<sequence length="67" mass="7428">MYNIETKVNFQQGHLYNVVLEILITEDSSQDNLLSLTLPLQDRGSSNTAVLNAKTSGQFGQTCASYF</sequence>
<name>A0A318D533_9GAMM</name>
<protein>
    <submittedName>
        <fullName evidence="1">Uncharacterized protein</fullName>
    </submittedName>
</protein>
<evidence type="ECO:0000313" key="1">
    <source>
        <dbReference type="EMBL" id="PXF62274.1"/>
    </source>
</evidence>
<gene>
    <name evidence="1" type="ORF">DL796_12420</name>
</gene>
<dbReference type="AlphaFoldDB" id="A0A318D533"/>
<comment type="caution">
    <text evidence="1">The sequence shown here is derived from an EMBL/GenBank/DDBJ whole genome shotgun (WGS) entry which is preliminary data.</text>
</comment>
<organism evidence="1 2">
    <name type="scientific">Kangiella spongicola</name>
    <dbReference type="NCBI Taxonomy" id="796379"/>
    <lineage>
        <taxon>Bacteria</taxon>
        <taxon>Pseudomonadati</taxon>
        <taxon>Pseudomonadota</taxon>
        <taxon>Gammaproteobacteria</taxon>
        <taxon>Kangiellales</taxon>
        <taxon>Kangiellaceae</taxon>
        <taxon>Kangiella</taxon>
    </lineage>
</organism>